<dbReference type="SFLD" id="SFLDG01129">
    <property type="entry name" value="C1.5:_HAD__Beta-PGM__Phosphata"/>
    <property type="match status" value="1"/>
</dbReference>
<accession>A0A2N5J360</accession>
<keyword evidence="2" id="KW-0479">Metal-binding</keyword>
<evidence type="ECO:0000313" key="5">
    <source>
        <dbReference type="EMBL" id="PLS28654.1"/>
    </source>
</evidence>
<dbReference type="Pfam" id="PF00702">
    <property type="entry name" value="Hydrolase"/>
    <property type="match status" value="1"/>
</dbReference>
<comment type="cofactor">
    <cofactor evidence="1">
        <name>Mg(2+)</name>
        <dbReference type="ChEBI" id="CHEBI:18420"/>
    </cofactor>
</comment>
<dbReference type="PANTHER" id="PTHR46470:SF2">
    <property type="entry name" value="GLYCERALDEHYDE 3-PHOSPHATE PHOSPHATASE"/>
    <property type="match status" value="1"/>
</dbReference>
<dbReference type="OrthoDB" id="9810501at2"/>
<dbReference type="PANTHER" id="PTHR46470">
    <property type="entry name" value="N-ACYLNEURAMINATE-9-PHOSPHATASE"/>
    <property type="match status" value="1"/>
</dbReference>
<evidence type="ECO:0000256" key="3">
    <source>
        <dbReference type="ARBA" id="ARBA00022801"/>
    </source>
</evidence>
<dbReference type="InterPro" id="IPR023214">
    <property type="entry name" value="HAD_sf"/>
</dbReference>
<dbReference type="NCBIfam" id="TIGR01509">
    <property type="entry name" value="HAD-SF-IA-v3"/>
    <property type="match status" value="1"/>
</dbReference>
<gene>
    <name evidence="5" type="ORF">Uis4E_1196</name>
</gene>
<evidence type="ECO:0000313" key="6">
    <source>
        <dbReference type="Proteomes" id="UP000235034"/>
    </source>
</evidence>
<proteinExistence type="predicted"/>
<dbReference type="AlphaFoldDB" id="A0A2N5J360"/>
<keyword evidence="3 5" id="KW-0378">Hydrolase</keyword>
<dbReference type="InterPro" id="IPR006439">
    <property type="entry name" value="HAD-SF_hydro_IA"/>
</dbReference>
<evidence type="ECO:0000256" key="2">
    <source>
        <dbReference type="ARBA" id="ARBA00022723"/>
    </source>
</evidence>
<keyword evidence="6" id="KW-1185">Reference proteome</keyword>
<dbReference type="GO" id="GO:0044281">
    <property type="term" value="P:small molecule metabolic process"/>
    <property type="evidence" value="ECO:0007669"/>
    <property type="project" value="UniProtKB-ARBA"/>
</dbReference>
<evidence type="ECO:0000256" key="4">
    <source>
        <dbReference type="ARBA" id="ARBA00022842"/>
    </source>
</evidence>
<name>A0A2N5J360_9BIFI</name>
<sequence>MVEYVPERRYDTVFFDLYGTLVDIRTDEESPAAWEALREVLEDHSGVTFRDAAELKARFDALAAPVLARAAGARGGNAEPDLLPVYAALAAEDTVVVDPAARDPQAIAMADVADLTDLGPMVLPWALQLARTFRRASTSLLRLYPGAAAMLARLREAGLTVVLVSNAQSGYTRPELRGLDLEPLFDNIVISSEVGVRKPSPRIYRIALDGVLADPGRTVMVGNDERADILGAKGAGIDGIYLRTAISPQDDPQSSAYAVLSLDGPDYAGLMKYLGV</sequence>
<dbReference type="SUPFAM" id="SSF56784">
    <property type="entry name" value="HAD-like"/>
    <property type="match status" value="1"/>
</dbReference>
<protein>
    <submittedName>
        <fullName evidence="5">Haloacid dehalogenase-like hydrolase</fullName>
    </submittedName>
</protein>
<dbReference type="GO" id="GO:0016791">
    <property type="term" value="F:phosphatase activity"/>
    <property type="evidence" value="ECO:0007669"/>
    <property type="project" value="TreeGrafter"/>
</dbReference>
<dbReference type="RefSeq" id="WP_101622335.1">
    <property type="nucleotide sequence ID" value="NZ_NMWT01000015.1"/>
</dbReference>
<dbReference type="InterPro" id="IPR036412">
    <property type="entry name" value="HAD-like_sf"/>
</dbReference>
<dbReference type="GO" id="GO:0046872">
    <property type="term" value="F:metal ion binding"/>
    <property type="evidence" value="ECO:0007669"/>
    <property type="project" value="UniProtKB-KW"/>
</dbReference>
<keyword evidence="4" id="KW-0460">Magnesium</keyword>
<dbReference type="EMBL" id="NMWT01000015">
    <property type="protein sequence ID" value="PLS28654.1"/>
    <property type="molecule type" value="Genomic_DNA"/>
</dbReference>
<dbReference type="SFLD" id="SFLDS00003">
    <property type="entry name" value="Haloacid_Dehalogenase"/>
    <property type="match status" value="1"/>
</dbReference>
<dbReference type="InterPro" id="IPR051400">
    <property type="entry name" value="HAD-like_hydrolase"/>
</dbReference>
<dbReference type="NCBIfam" id="TIGR01549">
    <property type="entry name" value="HAD-SF-IA-v1"/>
    <property type="match status" value="1"/>
</dbReference>
<reference evidence="5 6" key="1">
    <citation type="submission" date="2017-07" db="EMBL/GenBank/DDBJ databases">
        <title>Bifidobacterium novel species.</title>
        <authorList>
            <person name="Lugli G.A."/>
            <person name="Milani C."/>
            <person name="Duranti S."/>
            <person name="Mangifesta M."/>
        </authorList>
    </citation>
    <scope>NUCLEOTIDE SEQUENCE [LARGE SCALE GENOMIC DNA]</scope>
    <source>
        <strain evidence="5 6">77</strain>
    </source>
</reference>
<dbReference type="Proteomes" id="UP000235034">
    <property type="component" value="Unassembled WGS sequence"/>
</dbReference>
<evidence type="ECO:0000256" key="1">
    <source>
        <dbReference type="ARBA" id="ARBA00001946"/>
    </source>
</evidence>
<dbReference type="Gene3D" id="3.40.50.1000">
    <property type="entry name" value="HAD superfamily/HAD-like"/>
    <property type="match status" value="1"/>
</dbReference>
<comment type="caution">
    <text evidence="5">The sequence shown here is derived from an EMBL/GenBank/DDBJ whole genome shotgun (WGS) entry which is preliminary data.</text>
</comment>
<organism evidence="5 6">
    <name type="scientific">Bifidobacterium parmae</name>
    <dbReference type="NCBI Taxonomy" id="361854"/>
    <lineage>
        <taxon>Bacteria</taxon>
        <taxon>Bacillati</taxon>
        <taxon>Actinomycetota</taxon>
        <taxon>Actinomycetes</taxon>
        <taxon>Bifidobacteriales</taxon>
        <taxon>Bifidobacteriaceae</taxon>
        <taxon>Bifidobacterium</taxon>
    </lineage>
</organism>